<dbReference type="InterPro" id="IPR003855">
    <property type="entry name" value="K+_transporter"/>
</dbReference>
<comment type="catalytic activity">
    <reaction evidence="13">
        <text>K(+)(in) + H(+)(in) = K(+)(out) + H(+)(out)</text>
        <dbReference type="Rhea" id="RHEA:28490"/>
        <dbReference type="ChEBI" id="CHEBI:15378"/>
        <dbReference type="ChEBI" id="CHEBI:29103"/>
    </reaction>
</comment>
<keyword evidence="6 13" id="KW-0633">Potassium transport</keyword>
<dbReference type="InterPro" id="IPR053952">
    <property type="entry name" value="K_trans_C"/>
</dbReference>
<keyword evidence="7 13" id="KW-0812">Transmembrane</keyword>
<evidence type="ECO:0000256" key="14">
    <source>
        <dbReference type="SAM" id="MobiDB-lite"/>
    </source>
</evidence>
<dbReference type="GO" id="GO:0005886">
    <property type="term" value="C:plasma membrane"/>
    <property type="evidence" value="ECO:0007669"/>
    <property type="project" value="UniProtKB-SubCell"/>
</dbReference>
<evidence type="ECO:0000313" key="18">
    <source>
        <dbReference type="Proteomes" id="UP000003947"/>
    </source>
</evidence>
<dbReference type="Proteomes" id="UP000003947">
    <property type="component" value="Unassembled WGS sequence"/>
</dbReference>
<dbReference type="STRING" id="864069.MicloDRAFT_00067220"/>
<protein>
    <recommendedName>
        <fullName evidence="13">Probable potassium transport system protein Kup</fullName>
    </recommendedName>
</protein>
<keyword evidence="8 13" id="KW-0769">Symport</keyword>
<comment type="function">
    <text evidence="13">Transport of potassium into the cell. Likely operates as a K(+):H(+) symporter.</text>
</comment>
<keyword evidence="9 13" id="KW-0630">Potassium</keyword>
<feature type="transmembrane region" description="Helical" evidence="13">
    <location>
        <begin position="112"/>
        <end position="136"/>
    </location>
</feature>
<comment type="subcellular location">
    <subcellularLocation>
        <location evidence="13">Cell membrane</location>
        <topology evidence="13">Multi-pass membrane protein</topology>
    </subcellularLocation>
    <subcellularLocation>
        <location evidence="1">Membrane</location>
        <topology evidence="1">Multi-pass membrane protein</topology>
    </subcellularLocation>
</comment>
<feature type="transmembrane region" description="Helical" evidence="13">
    <location>
        <begin position="156"/>
        <end position="174"/>
    </location>
</feature>
<feature type="transmembrane region" description="Helical" evidence="13">
    <location>
        <begin position="67"/>
        <end position="91"/>
    </location>
</feature>
<evidence type="ECO:0000256" key="1">
    <source>
        <dbReference type="ARBA" id="ARBA00004141"/>
    </source>
</evidence>
<feature type="transmembrane region" description="Helical" evidence="13">
    <location>
        <begin position="411"/>
        <end position="434"/>
    </location>
</feature>
<keyword evidence="4 13" id="KW-1003">Cell membrane</keyword>
<evidence type="ECO:0000256" key="7">
    <source>
        <dbReference type="ARBA" id="ARBA00022692"/>
    </source>
</evidence>
<evidence type="ECO:0000256" key="8">
    <source>
        <dbReference type="ARBA" id="ARBA00022847"/>
    </source>
</evidence>
<comment type="similarity">
    <text evidence="2 13">Belongs to the HAK/KUP transporter (TC 2.A.72) family.</text>
</comment>
<keyword evidence="11 13" id="KW-0406">Ion transport</keyword>
<dbReference type="InterPro" id="IPR053951">
    <property type="entry name" value="K_trans_N"/>
</dbReference>
<dbReference type="GO" id="GO:0015293">
    <property type="term" value="F:symporter activity"/>
    <property type="evidence" value="ECO:0007669"/>
    <property type="project" value="UniProtKB-UniRule"/>
</dbReference>
<feature type="transmembrane region" description="Helical" evidence="13">
    <location>
        <begin position="305"/>
        <end position="338"/>
    </location>
</feature>
<evidence type="ECO:0000256" key="2">
    <source>
        <dbReference type="ARBA" id="ARBA00007019"/>
    </source>
</evidence>
<evidence type="ECO:0000256" key="11">
    <source>
        <dbReference type="ARBA" id="ARBA00023065"/>
    </source>
</evidence>
<dbReference type="AlphaFoldDB" id="I4YPV0"/>
<evidence type="ECO:0000256" key="4">
    <source>
        <dbReference type="ARBA" id="ARBA00022475"/>
    </source>
</evidence>
<evidence type="ECO:0000313" key="17">
    <source>
        <dbReference type="EMBL" id="EIM25992.1"/>
    </source>
</evidence>
<feature type="domain" description="K+ potassium transporter integral membrane" evidence="15">
    <location>
        <begin position="30"/>
        <end position="479"/>
    </location>
</feature>
<keyword evidence="3 13" id="KW-0813">Transport</keyword>
<dbReference type="Pfam" id="PF02705">
    <property type="entry name" value="K_trans"/>
    <property type="match status" value="1"/>
</dbReference>
<dbReference type="PATRIC" id="fig|864069.3.peg.7184"/>
<evidence type="ECO:0000256" key="10">
    <source>
        <dbReference type="ARBA" id="ARBA00022989"/>
    </source>
</evidence>
<dbReference type="RefSeq" id="WP_009764679.1">
    <property type="nucleotide sequence ID" value="NZ_CP141048.1"/>
</dbReference>
<dbReference type="GO" id="GO:0015079">
    <property type="term" value="F:potassium ion transmembrane transporter activity"/>
    <property type="evidence" value="ECO:0007669"/>
    <property type="project" value="UniProtKB-UniRule"/>
</dbReference>
<gene>
    <name evidence="13" type="primary">kup</name>
    <name evidence="17" type="ORF">MicloDRAFT_00067220</name>
</gene>
<dbReference type="HOGENOM" id="CLU_008142_4_2_5"/>
<accession>I4YPV0</accession>
<evidence type="ECO:0000256" key="3">
    <source>
        <dbReference type="ARBA" id="ARBA00022448"/>
    </source>
</evidence>
<feature type="transmembrane region" description="Helical" evidence="13">
    <location>
        <begin position="186"/>
        <end position="206"/>
    </location>
</feature>
<dbReference type="OrthoDB" id="9805577at2"/>
<feature type="region of interest" description="Disordered" evidence="14">
    <location>
        <begin position="1"/>
        <end position="20"/>
    </location>
</feature>
<keyword evidence="18" id="KW-1185">Reference proteome</keyword>
<dbReference type="EMBL" id="JH660647">
    <property type="protein sequence ID" value="EIM25992.1"/>
    <property type="molecule type" value="Genomic_DNA"/>
</dbReference>
<keyword evidence="5" id="KW-0997">Cell inner membrane</keyword>
<keyword evidence="10 13" id="KW-1133">Transmembrane helix</keyword>
<name>I4YPV0_9HYPH</name>
<evidence type="ECO:0000256" key="12">
    <source>
        <dbReference type="ARBA" id="ARBA00023136"/>
    </source>
</evidence>
<sequence>MTATASSQPGPAEPTAQPGPPHTSGFWILTLGTLGVVYGDIGTSPLYALKESLSAAAAGGTVTREMVFGIVSLILWALIFIVTIKYVLFILRADNNGEGGTLTLMALAQRAMGHNVLLIPLLGMIGAALFYGDAIITPAISVLSAVEGLTVASPAFEHYVLPLSLLILTGLFAVQSQGTARVAAWFGPITAVWFVLMAIGGLVHIADDPSILAAISPTYGVVFLATHGTAGLFALGAVFLAVTGAEALYADMGHFGRRPIQTAWLGLVLPCLALNYIGQGALLLADPAKIENPFFLLYPDWALLPMVGMATIATIIASQAVITGAFSITQQAIQLGLLPRMEIRWTSETEKGQIYVPKINFLLLVAVLLLVVMFRSSSALAHAYGLAVTGTMVVTAIMAFFVVWRFWKWSFWASVAVIAPFLAVDTIFLAANALKIPQGGWMPLLVGALLVLLMVTWRRGTRILFDKTRKVDVPMTELISMLQKSQPHRVKGTAVFMTSDPEVAPAALLHNLKHNKILHEKNVVLTVKTADAPRVADDERVRIESLGDSFWRVSMTYGYMEAPNIPRGLVLLRKQGFKFDIMATSFFVSRRSIRPSVHGGMPFWQDKLFISLAKSASDATDFFQIPTGRVVEVGTQVTV</sequence>
<dbReference type="eggNOG" id="COG3158">
    <property type="taxonomic scope" value="Bacteria"/>
</dbReference>
<evidence type="ECO:0000256" key="5">
    <source>
        <dbReference type="ARBA" id="ARBA00022519"/>
    </source>
</evidence>
<feature type="transmembrane region" description="Helical" evidence="13">
    <location>
        <begin position="440"/>
        <end position="457"/>
    </location>
</feature>
<feature type="transmembrane region" description="Helical" evidence="13">
    <location>
        <begin position="383"/>
        <end position="404"/>
    </location>
</feature>
<feature type="transmembrane region" description="Helical" evidence="13">
    <location>
        <begin position="26"/>
        <end position="47"/>
    </location>
</feature>
<dbReference type="Pfam" id="PF22776">
    <property type="entry name" value="K_trans_C"/>
    <property type="match status" value="1"/>
</dbReference>
<dbReference type="PANTHER" id="PTHR30540">
    <property type="entry name" value="OSMOTIC STRESS POTASSIUM TRANSPORTER"/>
    <property type="match status" value="1"/>
</dbReference>
<feature type="transmembrane region" description="Helical" evidence="13">
    <location>
        <begin position="263"/>
        <end position="285"/>
    </location>
</feature>
<evidence type="ECO:0000259" key="15">
    <source>
        <dbReference type="Pfam" id="PF02705"/>
    </source>
</evidence>
<dbReference type="HAMAP" id="MF_01522">
    <property type="entry name" value="Kup"/>
    <property type="match status" value="1"/>
</dbReference>
<evidence type="ECO:0000256" key="13">
    <source>
        <dbReference type="HAMAP-Rule" id="MF_01522"/>
    </source>
</evidence>
<dbReference type="PANTHER" id="PTHR30540:SF79">
    <property type="entry name" value="LOW AFFINITY POTASSIUM TRANSPORT SYSTEM PROTEIN KUP"/>
    <property type="match status" value="1"/>
</dbReference>
<keyword evidence="12 13" id="KW-0472">Membrane</keyword>
<evidence type="ECO:0000256" key="6">
    <source>
        <dbReference type="ARBA" id="ARBA00022538"/>
    </source>
</evidence>
<feature type="transmembrane region" description="Helical" evidence="13">
    <location>
        <begin position="359"/>
        <end position="377"/>
    </location>
</feature>
<organism evidence="17 18">
    <name type="scientific">Microvirga lotononidis</name>
    <dbReference type="NCBI Taxonomy" id="864069"/>
    <lineage>
        <taxon>Bacteria</taxon>
        <taxon>Pseudomonadati</taxon>
        <taxon>Pseudomonadota</taxon>
        <taxon>Alphaproteobacteria</taxon>
        <taxon>Hyphomicrobiales</taxon>
        <taxon>Methylobacteriaceae</taxon>
        <taxon>Microvirga</taxon>
    </lineage>
</organism>
<proteinExistence type="inferred from homology"/>
<feature type="transmembrane region" description="Helical" evidence="13">
    <location>
        <begin position="218"/>
        <end position="242"/>
    </location>
</feature>
<evidence type="ECO:0000259" key="16">
    <source>
        <dbReference type="Pfam" id="PF22776"/>
    </source>
</evidence>
<reference evidence="17 18" key="1">
    <citation type="submission" date="2012-02" db="EMBL/GenBank/DDBJ databases">
        <title>Improved High-Quality Draft sequence of Microvirga sp. WSM3557.</title>
        <authorList>
            <consortium name="US DOE Joint Genome Institute"/>
            <person name="Lucas S."/>
            <person name="Han J."/>
            <person name="Lapidus A."/>
            <person name="Cheng J.-F."/>
            <person name="Goodwin L."/>
            <person name="Pitluck S."/>
            <person name="Peters L."/>
            <person name="Zhang X."/>
            <person name="Detter J.C."/>
            <person name="Han C."/>
            <person name="Tapia R."/>
            <person name="Land M."/>
            <person name="Hauser L."/>
            <person name="Kyrpides N."/>
            <person name="Ivanova N."/>
            <person name="Pagani I."/>
            <person name="Brau L."/>
            <person name="Yates R."/>
            <person name="O'Hara G."/>
            <person name="Rui T."/>
            <person name="Howieson J."/>
            <person name="Reeve W."/>
            <person name="Woyke T."/>
        </authorList>
    </citation>
    <scope>NUCLEOTIDE SEQUENCE [LARGE SCALE GENOMIC DNA]</scope>
    <source>
        <strain evidence="17 18">WSM3557</strain>
    </source>
</reference>
<feature type="domain" description="K+ potassium transporter C-terminal" evidence="16">
    <location>
        <begin position="491"/>
        <end position="638"/>
    </location>
</feature>
<evidence type="ECO:0000256" key="9">
    <source>
        <dbReference type="ARBA" id="ARBA00022958"/>
    </source>
</evidence>
<dbReference type="InterPro" id="IPR023051">
    <property type="entry name" value="Kup"/>
</dbReference>